<keyword evidence="4" id="KW-1185">Reference proteome</keyword>
<feature type="signal peptide" evidence="1">
    <location>
        <begin position="1"/>
        <end position="24"/>
    </location>
</feature>
<gene>
    <name evidence="3" type="ORF">SAMN06296416_11310</name>
</gene>
<name>A0A286DFG4_9GAMM</name>
<sequence length="149" mass="16081">MRLIRSKLSVLIALSAVAVSPAIAHQTHAAADTLTEPQVRAILAENGFTRIDDLDFEDGMWETDATSADGKRVDVRVNPVSGDILVEKLVSTLSEADIKAKLAAAGYSKIHDVDFDDGMWKAEAEESNGNDVEIHLDANTGQIVHVEND</sequence>
<accession>A0A286DFG4</accession>
<evidence type="ECO:0000259" key="2">
    <source>
        <dbReference type="Pfam" id="PF13670"/>
    </source>
</evidence>
<feature type="domain" description="PepSY" evidence="2">
    <location>
        <begin position="93"/>
        <end position="145"/>
    </location>
</feature>
<reference evidence="3 4" key="1">
    <citation type="submission" date="2017-09" db="EMBL/GenBank/DDBJ databases">
        <authorList>
            <person name="Ehlers B."/>
            <person name="Leendertz F.H."/>
        </authorList>
    </citation>
    <scope>NUCLEOTIDE SEQUENCE [LARGE SCALE GENOMIC DNA]</scope>
    <source>
        <strain evidence="3 4">CGMCC 1.10978</strain>
    </source>
</reference>
<dbReference type="InterPro" id="IPR025711">
    <property type="entry name" value="PepSY"/>
</dbReference>
<feature type="domain" description="PepSY" evidence="2">
    <location>
        <begin position="11"/>
        <end position="86"/>
    </location>
</feature>
<evidence type="ECO:0000313" key="4">
    <source>
        <dbReference type="Proteomes" id="UP000219374"/>
    </source>
</evidence>
<protein>
    <submittedName>
        <fullName evidence="3">Peptidase propeptide and YPEB domain-containing protein</fullName>
    </submittedName>
</protein>
<evidence type="ECO:0000313" key="3">
    <source>
        <dbReference type="EMBL" id="SOD57336.1"/>
    </source>
</evidence>
<evidence type="ECO:0000256" key="1">
    <source>
        <dbReference type="SAM" id="SignalP"/>
    </source>
</evidence>
<keyword evidence="1" id="KW-0732">Signal</keyword>
<dbReference type="OrthoDB" id="5951452at2"/>
<feature type="chain" id="PRO_5012425291" evidence="1">
    <location>
        <begin position="25"/>
        <end position="149"/>
    </location>
</feature>
<dbReference type="RefSeq" id="WP_097123517.1">
    <property type="nucleotide sequence ID" value="NZ_OCND01000013.1"/>
</dbReference>
<proteinExistence type="predicted"/>
<dbReference type="EMBL" id="OCND01000013">
    <property type="protein sequence ID" value="SOD57336.1"/>
    <property type="molecule type" value="Genomic_DNA"/>
</dbReference>
<organism evidence="3 4">
    <name type="scientific">Pseudoxanthomonas wuyuanensis</name>
    <dbReference type="NCBI Taxonomy" id="1073196"/>
    <lineage>
        <taxon>Bacteria</taxon>
        <taxon>Pseudomonadati</taxon>
        <taxon>Pseudomonadota</taxon>
        <taxon>Gammaproteobacteria</taxon>
        <taxon>Lysobacterales</taxon>
        <taxon>Lysobacteraceae</taxon>
        <taxon>Pseudoxanthomonas</taxon>
    </lineage>
</organism>
<dbReference type="Pfam" id="PF13670">
    <property type="entry name" value="PepSY_2"/>
    <property type="match status" value="2"/>
</dbReference>
<dbReference type="AlphaFoldDB" id="A0A286DFG4"/>
<dbReference type="Proteomes" id="UP000219374">
    <property type="component" value="Unassembled WGS sequence"/>
</dbReference>